<protein>
    <submittedName>
        <fullName evidence="3">Uncharacterized protein</fullName>
    </submittedName>
</protein>
<name>A0A8J3YEB4_9ACTN</name>
<feature type="transmembrane region" description="Helical" evidence="2">
    <location>
        <begin position="72"/>
        <end position="93"/>
    </location>
</feature>
<keyword evidence="2" id="KW-0812">Transmembrane</keyword>
<keyword evidence="4" id="KW-1185">Reference proteome</keyword>
<organism evidence="3 4">
    <name type="scientific">Spirilliplanes yamanashiensis</name>
    <dbReference type="NCBI Taxonomy" id="42233"/>
    <lineage>
        <taxon>Bacteria</taxon>
        <taxon>Bacillati</taxon>
        <taxon>Actinomycetota</taxon>
        <taxon>Actinomycetes</taxon>
        <taxon>Micromonosporales</taxon>
        <taxon>Micromonosporaceae</taxon>
        <taxon>Spirilliplanes</taxon>
    </lineage>
</organism>
<evidence type="ECO:0000313" key="4">
    <source>
        <dbReference type="Proteomes" id="UP000652013"/>
    </source>
</evidence>
<dbReference type="EMBL" id="BOOY01000041">
    <property type="protein sequence ID" value="GIJ06365.1"/>
    <property type="molecule type" value="Genomic_DNA"/>
</dbReference>
<evidence type="ECO:0000313" key="3">
    <source>
        <dbReference type="EMBL" id="GIJ06365.1"/>
    </source>
</evidence>
<feature type="transmembrane region" description="Helical" evidence="2">
    <location>
        <begin position="43"/>
        <end position="66"/>
    </location>
</feature>
<keyword evidence="2" id="KW-1133">Transmembrane helix</keyword>
<comment type="caution">
    <text evidence="3">The sequence shown here is derived from an EMBL/GenBank/DDBJ whole genome shotgun (WGS) entry which is preliminary data.</text>
</comment>
<proteinExistence type="predicted"/>
<reference evidence="3" key="1">
    <citation type="submission" date="2021-01" db="EMBL/GenBank/DDBJ databases">
        <title>Whole genome shotgun sequence of Spirilliplanes yamanashiensis NBRC 15828.</title>
        <authorList>
            <person name="Komaki H."/>
            <person name="Tamura T."/>
        </authorList>
    </citation>
    <scope>NUCLEOTIDE SEQUENCE</scope>
    <source>
        <strain evidence="3">NBRC 15828</strain>
    </source>
</reference>
<gene>
    <name evidence="3" type="ORF">Sya03_57170</name>
</gene>
<dbReference type="AlphaFoldDB" id="A0A8J3YEB4"/>
<evidence type="ECO:0000256" key="1">
    <source>
        <dbReference type="SAM" id="MobiDB-lite"/>
    </source>
</evidence>
<sequence>MESVKDGVTPKMISSSRWADDEAGSRAHSGRQQAPAGPASYRLVVLALLVLFALVVGLLGGALSALAGVHPALAVMAGAGSFGSTMLLGVAVWQVMK</sequence>
<dbReference type="Proteomes" id="UP000652013">
    <property type="component" value="Unassembled WGS sequence"/>
</dbReference>
<dbReference type="RefSeq" id="WP_203941548.1">
    <property type="nucleotide sequence ID" value="NZ_BAAAGJ010000013.1"/>
</dbReference>
<evidence type="ECO:0000256" key="2">
    <source>
        <dbReference type="SAM" id="Phobius"/>
    </source>
</evidence>
<keyword evidence="2" id="KW-0472">Membrane</keyword>
<feature type="region of interest" description="Disordered" evidence="1">
    <location>
        <begin position="1"/>
        <end position="36"/>
    </location>
</feature>
<accession>A0A8J3YEB4</accession>